<dbReference type="Proteomes" id="UP000198521">
    <property type="component" value="Unassembled WGS sequence"/>
</dbReference>
<reference evidence="4 5" key="1">
    <citation type="submission" date="2016-10" db="EMBL/GenBank/DDBJ databases">
        <authorList>
            <person name="de Groot N.N."/>
        </authorList>
    </citation>
    <scope>NUCLEOTIDE SEQUENCE [LARGE SCALE GENOMIC DNA]</scope>
    <source>
        <strain evidence="4 5">DSM 25232</strain>
    </source>
</reference>
<dbReference type="InterPro" id="IPR008979">
    <property type="entry name" value="Galactose-bd-like_sf"/>
</dbReference>
<dbReference type="STRING" id="1038014.SAMN04487910_1914"/>
<accession>A0A1H7N176</accession>
<dbReference type="NCBIfam" id="TIGR04183">
    <property type="entry name" value="Por_Secre_tail"/>
    <property type="match status" value="1"/>
</dbReference>
<evidence type="ECO:0000259" key="3">
    <source>
        <dbReference type="Pfam" id="PF18962"/>
    </source>
</evidence>
<dbReference type="EMBL" id="FOAB01000003">
    <property type="protein sequence ID" value="SEL16695.1"/>
    <property type="molecule type" value="Genomic_DNA"/>
</dbReference>
<feature type="chain" id="PRO_5011657121" evidence="2">
    <location>
        <begin position="22"/>
        <end position="637"/>
    </location>
</feature>
<dbReference type="RefSeq" id="WP_091407800.1">
    <property type="nucleotide sequence ID" value="NZ_FOAB01000003.1"/>
</dbReference>
<dbReference type="AlphaFoldDB" id="A0A1H7N176"/>
<dbReference type="InterPro" id="IPR026444">
    <property type="entry name" value="Secre_tail"/>
</dbReference>
<name>A0A1H7N176_AQUAM</name>
<dbReference type="SUPFAM" id="SSF49785">
    <property type="entry name" value="Galactose-binding domain-like"/>
    <property type="match status" value="1"/>
</dbReference>
<dbReference type="OrthoDB" id="1154393at2"/>
<protein>
    <submittedName>
        <fullName evidence="4">Por secretion system C-terminal sorting domain-containing protein</fullName>
    </submittedName>
</protein>
<organism evidence="4 5">
    <name type="scientific">Aquimarina amphilecti</name>
    <dbReference type="NCBI Taxonomy" id="1038014"/>
    <lineage>
        <taxon>Bacteria</taxon>
        <taxon>Pseudomonadati</taxon>
        <taxon>Bacteroidota</taxon>
        <taxon>Flavobacteriia</taxon>
        <taxon>Flavobacteriales</taxon>
        <taxon>Flavobacteriaceae</taxon>
        <taxon>Aquimarina</taxon>
    </lineage>
</organism>
<keyword evidence="1 2" id="KW-0732">Signal</keyword>
<dbReference type="Gene3D" id="2.60.120.260">
    <property type="entry name" value="Galactose-binding domain-like"/>
    <property type="match status" value="1"/>
</dbReference>
<sequence>MNFKNILLLFFTIVSVNLGVAQNLVTNGDFSNYNTNCNDYSFAFTTTSNNCVPNWNSFSGSPSLHGVSSNPHAWMWSGGSTNHYESIQTPIAFENGKCYTVSFKVRTNDRGNQDISDHGTINVRAVNFQNGTILNEQTIFSNTIGTYLGNNWHLVTTTFTPNANYARLLINPLYTGGVKQAEMAIDDIVIEEQNLEVNFHFEDSDSNTKDTFCDGETILLNGSASQGEVRYFIDAWRRPTGSTGNFQYVSGLGWTTGQLQTVNLTTLFAGNNVNFEAGYEYEIKVALGNDCIGWLPLTKRFTVLPNVGLDSNFIMNTSCAGNGTITVQVTATNPNAYQWWGLFETPTSIANGGTQIGPIQGGTTVTFSGLSRTKNYYIKHGVWKDSDENCYPWQETRKIIPSSVSWAGYTTDFALSVSSNFNGQVSVNVQADSNPVSVYHGWQVYDVNHNVISGFCCNSDVASFQGLLINTWYYVKHGIWNDCKEWQETRKYFRVQIQESENNIGGFILETKEYPFEPDSAYTKEINELVNSGAIYELYEEYERENSSDDKNTDLSKLEMYPNPVQSGSTLTISGSFNDPIKSIELVELSGKSTPLSFSVQKENILLEIDSRVSKGMYFVRIIRNSGEVITQQLAIQ</sequence>
<evidence type="ECO:0000313" key="4">
    <source>
        <dbReference type="EMBL" id="SEL16695.1"/>
    </source>
</evidence>
<proteinExistence type="predicted"/>
<feature type="domain" description="Secretion system C-terminal sorting" evidence="3">
    <location>
        <begin position="560"/>
        <end position="634"/>
    </location>
</feature>
<evidence type="ECO:0000256" key="1">
    <source>
        <dbReference type="ARBA" id="ARBA00022729"/>
    </source>
</evidence>
<evidence type="ECO:0000313" key="5">
    <source>
        <dbReference type="Proteomes" id="UP000198521"/>
    </source>
</evidence>
<feature type="signal peptide" evidence="2">
    <location>
        <begin position="1"/>
        <end position="21"/>
    </location>
</feature>
<gene>
    <name evidence="4" type="ORF">SAMN04487910_1914</name>
</gene>
<evidence type="ECO:0000256" key="2">
    <source>
        <dbReference type="SAM" id="SignalP"/>
    </source>
</evidence>
<keyword evidence="5" id="KW-1185">Reference proteome</keyword>
<dbReference type="Pfam" id="PF18962">
    <property type="entry name" value="Por_Secre_tail"/>
    <property type="match status" value="1"/>
</dbReference>